<dbReference type="EMBL" id="JAZEWV010000021">
    <property type="protein sequence ID" value="MEE4544837.1"/>
    <property type="molecule type" value="Genomic_DNA"/>
</dbReference>
<protein>
    <submittedName>
        <fullName evidence="1">Uncharacterized protein</fullName>
    </submittedName>
</protein>
<organism evidence="1 2">
    <name type="scientific">Actinacidiphila polyblastidii</name>
    <dbReference type="NCBI Taxonomy" id="3110430"/>
    <lineage>
        <taxon>Bacteria</taxon>
        <taxon>Bacillati</taxon>
        <taxon>Actinomycetota</taxon>
        <taxon>Actinomycetes</taxon>
        <taxon>Kitasatosporales</taxon>
        <taxon>Streptomycetaceae</taxon>
        <taxon>Actinacidiphila</taxon>
    </lineage>
</organism>
<gene>
    <name evidence="1" type="ORF">V2S66_23075</name>
</gene>
<name>A0ABU7PID4_9ACTN</name>
<dbReference type="RefSeq" id="WP_330797985.1">
    <property type="nucleotide sequence ID" value="NZ_JAZEWV010000021.1"/>
</dbReference>
<evidence type="ECO:0000313" key="2">
    <source>
        <dbReference type="Proteomes" id="UP001344658"/>
    </source>
</evidence>
<accession>A0ABU7PID4</accession>
<comment type="caution">
    <text evidence="1">The sequence shown here is derived from an EMBL/GenBank/DDBJ whole genome shotgun (WGS) entry which is preliminary data.</text>
</comment>
<keyword evidence="2" id="KW-1185">Reference proteome</keyword>
<evidence type="ECO:0000313" key="1">
    <source>
        <dbReference type="EMBL" id="MEE4544837.1"/>
    </source>
</evidence>
<reference evidence="1 2" key="1">
    <citation type="submission" date="2023-12" db="EMBL/GenBank/DDBJ databases">
        <title>Streptomyces sp. V4-01.</title>
        <authorList>
            <person name="Somphong A."/>
            <person name="Phongsopitanun W."/>
        </authorList>
    </citation>
    <scope>NUCLEOTIDE SEQUENCE [LARGE SCALE GENOMIC DNA]</scope>
    <source>
        <strain evidence="1 2">V4-01</strain>
    </source>
</reference>
<proteinExistence type="predicted"/>
<sequence>MSVQPVHPGSGPVAALAKTIDAVAGALRGAERMAFYAEVGQTPAGRLETVIETWWARAMLGRVPERDRQVEDALHGRNLVPLDALSVRLGVDLPDQP</sequence>
<dbReference type="Proteomes" id="UP001344658">
    <property type="component" value="Unassembled WGS sequence"/>
</dbReference>